<proteinExistence type="predicted"/>
<feature type="transmembrane region" description="Helical" evidence="2">
    <location>
        <begin position="103"/>
        <end position="121"/>
    </location>
</feature>
<keyword evidence="4" id="KW-1185">Reference proteome</keyword>
<accession>A0A5C7I0U4</accession>
<protein>
    <submittedName>
        <fullName evidence="3">Uncharacterized protein</fullName>
    </submittedName>
</protein>
<evidence type="ECO:0000256" key="2">
    <source>
        <dbReference type="SAM" id="Phobius"/>
    </source>
</evidence>
<evidence type="ECO:0000256" key="1">
    <source>
        <dbReference type="SAM" id="MobiDB-lite"/>
    </source>
</evidence>
<dbReference type="EMBL" id="VAHF01000004">
    <property type="protein sequence ID" value="TXG62639.1"/>
    <property type="molecule type" value="Genomic_DNA"/>
</dbReference>
<comment type="caution">
    <text evidence="3">The sequence shown here is derived from an EMBL/GenBank/DDBJ whole genome shotgun (WGS) entry which is preliminary data.</text>
</comment>
<feature type="compositionally biased region" description="Basic residues" evidence="1">
    <location>
        <begin position="38"/>
        <end position="63"/>
    </location>
</feature>
<name>A0A5C7I0U4_9ROSI</name>
<dbReference type="Proteomes" id="UP000323000">
    <property type="component" value="Chromosome 4"/>
</dbReference>
<sequence>MQPQTIAGHGVDDGQLVSNSFFQYDTIRRGRPATRSDWRRRRGEKTRNQRRRSSEKKSERRRRGLVAGRRQFQRLRSLSAVSLISMFLQPGLLGFLIFIPWTFLPIIVAYQIHYVLIHHACRCLQQKIKNLVSKFSDICNNSFGFNGSSLNEQPRLPV</sequence>
<feature type="region of interest" description="Disordered" evidence="1">
    <location>
        <begin position="33"/>
        <end position="63"/>
    </location>
</feature>
<keyword evidence="2" id="KW-0812">Transmembrane</keyword>
<keyword evidence="2" id="KW-0472">Membrane</keyword>
<dbReference type="AlphaFoldDB" id="A0A5C7I0U4"/>
<evidence type="ECO:0000313" key="3">
    <source>
        <dbReference type="EMBL" id="TXG62639.1"/>
    </source>
</evidence>
<reference evidence="4" key="1">
    <citation type="journal article" date="2019" name="Gigascience">
        <title>De novo genome assembly of the endangered Acer yangbiense, a plant species with extremely small populations endemic to Yunnan Province, China.</title>
        <authorList>
            <person name="Yang J."/>
            <person name="Wariss H.M."/>
            <person name="Tao L."/>
            <person name="Zhang R."/>
            <person name="Yun Q."/>
            <person name="Hollingsworth P."/>
            <person name="Dao Z."/>
            <person name="Luo G."/>
            <person name="Guo H."/>
            <person name="Ma Y."/>
            <person name="Sun W."/>
        </authorList>
    </citation>
    <scope>NUCLEOTIDE SEQUENCE [LARGE SCALE GENOMIC DNA]</scope>
    <source>
        <strain evidence="4">cv. Malutang</strain>
    </source>
</reference>
<organism evidence="3 4">
    <name type="scientific">Acer yangbiense</name>
    <dbReference type="NCBI Taxonomy" id="1000413"/>
    <lineage>
        <taxon>Eukaryota</taxon>
        <taxon>Viridiplantae</taxon>
        <taxon>Streptophyta</taxon>
        <taxon>Embryophyta</taxon>
        <taxon>Tracheophyta</taxon>
        <taxon>Spermatophyta</taxon>
        <taxon>Magnoliopsida</taxon>
        <taxon>eudicotyledons</taxon>
        <taxon>Gunneridae</taxon>
        <taxon>Pentapetalae</taxon>
        <taxon>rosids</taxon>
        <taxon>malvids</taxon>
        <taxon>Sapindales</taxon>
        <taxon>Sapindaceae</taxon>
        <taxon>Hippocastanoideae</taxon>
        <taxon>Acereae</taxon>
        <taxon>Acer</taxon>
    </lineage>
</organism>
<gene>
    <name evidence="3" type="ORF">EZV62_009633</name>
</gene>
<evidence type="ECO:0000313" key="4">
    <source>
        <dbReference type="Proteomes" id="UP000323000"/>
    </source>
</evidence>
<keyword evidence="2" id="KW-1133">Transmembrane helix</keyword>